<dbReference type="EMBL" id="ML994739">
    <property type="protein sequence ID" value="KAF2175232.1"/>
    <property type="molecule type" value="Genomic_DNA"/>
</dbReference>
<evidence type="ECO:0000256" key="1">
    <source>
        <dbReference type="SAM" id="MobiDB-lite"/>
    </source>
</evidence>
<sequence length="237" mass="26454">MLRGEGGLLTPPPSPQLKRHTPKLAGGNVPSTKLATPLSSHTDSSIRNPLESINPRGAISESDSLDYNEPTAQDLIAESSLFGSNRFSFWNYLRLAILKRPAAAKARLRSMLLLIKTLHNGKYNTENLLVTRTLLSNEYQDLLDIIAKDPSLLSYFNEKLRYDYIPGHKSNFIVQMPLFLHEYLMTGVKKVIYPRLIKLVAKPEKQTASLAGDIKKIGSPTLLLRLPANNQEVPKLP</sequence>
<organism evidence="2 3">
    <name type="scientific">Zopfia rhizophila CBS 207.26</name>
    <dbReference type="NCBI Taxonomy" id="1314779"/>
    <lineage>
        <taxon>Eukaryota</taxon>
        <taxon>Fungi</taxon>
        <taxon>Dikarya</taxon>
        <taxon>Ascomycota</taxon>
        <taxon>Pezizomycotina</taxon>
        <taxon>Dothideomycetes</taxon>
        <taxon>Dothideomycetes incertae sedis</taxon>
        <taxon>Zopfiaceae</taxon>
        <taxon>Zopfia</taxon>
    </lineage>
</organism>
<dbReference type="AlphaFoldDB" id="A0A6A6DAC2"/>
<evidence type="ECO:0000313" key="3">
    <source>
        <dbReference type="Proteomes" id="UP000800200"/>
    </source>
</evidence>
<feature type="region of interest" description="Disordered" evidence="1">
    <location>
        <begin position="1"/>
        <end position="64"/>
    </location>
</feature>
<proteinExistence type="predicted"/>
<protein>
    <submittedName>
        <fullName evidence="2">Uncharacterized protein</fullName>
    </submittedName>
</protein>
<name>A0A6A6DAC2_9PEZI</name>
<gene>
    <name evidence="2" type="ORF">K469DRAFT_766661</name>
</gene>
<feature type="compositionally biased region" description="Polar residues" evidence="1">
    <location>
        <begin position="29"/>
        <end position="47"/>
    </location>
</feature>
<dbReference type="Proteomes" id="UP000800200">
    <property type="component" value="Unassembled WGS sequence"/>
</dbReference>
<keyword evidence="3" id="KW-1185">Reference proteome</keyword>
<reference evidence="2" key="1">
    <citation type="journal article" date="2020" name="Stud. Mycol.">
        <title>101 Dothideomycetes genomes: a test case for predicting lifestyles and emergence of pathogens.</title>
        <authorList>
            <person name="Haridas S."/>
            <person name="Albert R."/>
            <person name="Binder M."/>
            <person name="Bloem J."/>
            <person name="Labutti K."/>
            <person name="Salamov A."/>
            <person name="Andreopoulos B."/>
            <person name="Baker S."/>
            <person name="Barry K."/>
            <person name="Bills G."/>
            <person name="Bluhm B."/>
            <person name="Cannon C."/>
            <person name="Castanera R."/>
            <person name="Culley D."/>
            <person name="Daum C."/>
            <person name="Ezra D."/>
            <person name="Gonzalez J."/>
            <person name="Henrissat B."/>
            <person name="Kuo A."/>
            <person name="Liang C."/>
            <person name="Lipzen A."/>
            <person name="Lutzoni F."/>
            <person name="Magnuson J."/>
            <person name="Mondo S."/>
            <person name="Nolan M."/>
            <person name="Ohm R."/>
            <person name="Pangilinan J."/>
            <person name="Park H.-J."/>
            <person name="Ramirez L."/>
            <person name="Alfaro M."/>
            <person name="Sun H."/>
            <person name="Tritt A."/>
            <person name="Yoshinaga Y."/>
            <person name="Zwiers L.-H."/>
            <person name="Turgeon B."/>
            <person name="Goodwin S."/>
            <person name="Spatafora J."/>
            <person name="Crous P."/>
            <person name="Grigoriev I."/>
        </authorList>
    </citation>
    <scope>NUCLEOTIDE SEQUENCE</scope>
    <source>
        <strain evidence="2">CBS 207.26</strain>
    </source>
</reference>
<accession>A0A6A6DAC2</accession>
<evidence type="ECO:0000313" key="2">
    <source>
        <dbReference type="EMBL" id="KAF2175232.1"/>
    </source>
</evidence>